<dbReference type="EMBL" id="AAOF01000001">
    <property type="protein sequence ID" value="EAR23045.1"/>
    <property type="molecule type" value="Genomic_DNA"/>
</dbReference>
<evidence type="ECO:0000313" key="1">
    <source>
        <dbReference type="EMBL" id="EAR23045.1"/>
    </source>
</evidence>
<reference evidence="1 2" key="1">
    <citation type="submission" date="2006-02" db="EMBL/GenBank/DDBJ databases">
        <authorList>
            <person name="Waterbury J."/>
            <person name="Ferriera S."/>
            <person name="Johnson J."/>
            <person name="Kravitz S."/>
            <person name="Halpern A."/>
            <person name="Remington K."/>
            <person name="Beeson K."/>
            <person name="Tran B."/>
            <person name="Rogers Y.-H."/>
            <person name="Friedman R."/>
            <person name="Venter J.C."/>
        </authorList>
    </citation>
    <scope>NUCLEOTIDE SEQUENCE [LARGE SCALE GENOMIC DNA]</scope>
    <source>
        <strain evidence="1 2">Nb-231</strain>
    </source>
</reference>
<proteinExistence type="predicted"/>
<dbReference type="OrthoDB" id="5793609at2"/>
<accession>A4BL57</accession>
<dbReference type="HOGENOM" id="CLU_1015010_0_0_6"/>
<dbReference type="AlphaFoldDB" id="A4BL57"/>
<evidence type="ECO:0000313" key="2">
    <source>
        <dbReference type="Proteomes" id="UP000003374"/>
    </source>
</evidence>
<gene>
    <name evidence="1" type="ORF">NB231_14533</name>
</gene>
<dbReference type="Proteomes" id="UP000003374">
    <property type="component" value="Unassembled WGS sequence"/>
</dbReference>
<organism evidence="1 2">
    <name type="scientific">Nitrococcus mobilis Nb-231</name>
    <dbReference type="NCBI Taxonomy" id="314278"/>
    <lineage>
        <taxon>Bacteria</taxon>
        <taxon>Pseudomonadati</taxon>
        <taxon>Pseudomonadota</taxon>
        <taxon>Gammaproteobacteria</taxon>
        <taxon>Chromatiales</taxon>
        <taxon>Ectothiorhodospiraceae</taxon>
        <taxon>Nitrococcus</taxon>
    </lineage>
</organism>
<keyword evidence="2" id="KW-1185">Reference proteome</keyword>
<dbReference type="RefSeq" id="WP_005003901.1">
    <property type="nucleotide sequence ID" value="NZ_CH672427.1"/>
</dbReference>
<comment type="caution">
    <text evidence="1">The sequence shown here is derived from an EMBL/GenBank/DDBJ whole genome shotgun (WGS) entry which is preliminary data.</text>
</comment>
<dbReference type="STRING" id="314278.NB231_14533"/>
<sequence length="274" mass="31548">MSTSSSRALYVNARREVRLELESDSIRVSRPQRADTRIPLRRVRRAVITASGEGLLAVCLEIVRRGGTVHFQTAGGAMEAVLHQARPTANAAVRELAAAIDCSSGAGAFRWWREVQLLHAWSLAFRRRFRGDFAANRKRLLRYLRQFRPDVPAERESALLRELLHAWLQAEIDQHGLQPVVEALSSKGCELVEVLERCLEVRLLWRYVRWRRQQAHELERPALVRFFELAAAVTLPEQLQRHLDALRWEYMTRAHGPSRTSEQAAEARRKLRIP</sequence>
<name>A4BL57_9GAMM</name>
<protein>
    <submittedName>
        <fullName evidence="1">Uncharacterized protein</fullName>
    </submittedName>
</protein>